<keyword evidence="3" id="KW-1185">Reference proteome</keyword>
<dbReference type="SUPFAM" id="SSF110993">
    <property type="entry name" value="eIF-2-alpha, C-terminal domain"/>
    <property type="match status" value="1"/>
</dbReference>
<dbReference type="Gene3D" id="3.30.70.1130">
    <property type="entry name" value="EIF_2_alpha"/>
    <property type="match status" value="1"/>
</dbReference>
<sequence length="129" mass="13723">MPQAVKVRADIEVGCCAYEGIDAVKNALRAGIACSLEDMAIKINLIAPPLYVVTTTTMDRERGLELLTEALAKIEDSIKKAGGMFIVQAAVKFGEAVLDLLNSTKCLGIAIQVLFSMSVTSNECLNSSV</sequence>
<dbReference type="EMBL" id="CAJPIZ010001872">
    <property type="protein sequence ID" value="CAG2104194.1"/>
    <property type="molecule type" value="Genomic_DNA"/>
</dbReference>
<evidence type="ECO:0000313" key="2">
    <source>
        <dbReference type="EMBL" id="CAD7623764.1"/>
    </source>
</evidence>
<proteinExistence type="predicted"/>
<dbReference type="GO" id="GO:0043022">
    <property type="term" value="F:ribosome binding"/>
    <property type="evidence" value="ECO:0007669"/>
    <property type="project" value="TreeGrafter"/>
</dbReference>
<dbReference type="Pfam" id="PF07541">
    <property type="entry name" value="EIF_2_alpha"/>
    <property type="match status" value="1"/>
</dbReference>
<dbReference type="GO" id="GO:0003743">
    <property type="term" value="F:translation initiation factor activity"/>
    <property type="evidence" value="ECO:0007669"/>
    <property type="project" value="InterPro"/>
</dbReference>
<dbReference type="PANTHER" id="PTHR10602:SF0">
    <property type="entry name" value="EUKARYOTIC TRANSLATION INITIATION FACTOR 2 SUBUNIT 1"/>
    <property type="match status" value="1"/>
</dbReference>
<dbReference type="AlphaFoldDB" id="A0A7R9PWY0"/>
<dbReference type="GO" id="GO:0003723">
    <property type="term" value="F:RNA binding"/>
    <property type="evidence" value="ECO:0007669"/>
    <property type="project" value="InterPro"/>
</dbReference>
<dbReference type="InterPro" id="IPR011488">
    <property type="entry name" value="TIF_2_asu"/>
</dbReference>
<dbReference type="GO" id="GO:0033290">
    <property type="term" value="C:eukaryotic 48S preinitiation complex"/>
    <property type="evidence" value="ECO:0007669"/>
    <property type="project" value="TreeGrafter"/>
</dbReference>
<gene>
    <name evidence="2" type="ORF">OSB1V03_LOCUS4215</name>
</gene>
<accession>A0A7R9PWY0</accession>
<dbReference type="Proteomes" id="UP000759131">
    <property type="component" value="Unassembled WGS sequence"/>
</dbReference>
<evidence type="ECO:0000313" key="3">
    <source>
        <dbReference type="Proteomes" id="UP000759131"/>
    </source>
</evidence>
<dbReference type="InterPro" id="IPR024055">
    <property type="entry name" value="TIF2_asu_C"/>
</dbReference>
<dbReference type="GO" id="GO:0005850">
    <property type="term" value="C:eukaryotic translation initiation factor 2 complex"/>
    <property type="evidence" value="ECO:0007669"/>
    <property type="project" value="TreeGrafter"/>
</dbReference>
<organism evidence="2">
    <name type="scientific">Medioppia subpectinata</name>
    <dbReference type="NCBI Taxonomy" id="1979941"/>
    <lineage>
        <taxon>Eukaryota</taxon>
        <taxon>Metazoa</taxon>
        <taxon>Ecdysozoa</taxon>
        <taxon>Arthropoda</taxon>
        <taxon>Chelicerata</taxon>
        <taxon>Arachnida</taxon>
        <taxon>Acari</taxon>
        <taxon>Acariformes</taxon>
        <taxon>Sarcoptiformes</taxon>
        <taxon>Oribatida</taxon>
        <taxon>Brachypylina</taxon>
        <taxon>Oppioidea</taxon>
        <taxon>Oppiidae</taxon>
        <taxon>Medioppia</taxon>
    </lineage>
</organism>
<protein>
    <submittedName>
        <fullName evidence="2">Uncharacterized protein</fullName>
    </submittedName>
</protein>
<keyword evidence="1" id="KW-0648">Protein biosynthesis</keyword>
<reference evidence="2" key="1">
    <citation type="submission" date="2020-11" db="EMBL/GenBank/DDBJ databases">
        <authorList>
            <person name="Tran Van P."/>
        </authorList>
    </citation>
    <scope>NUCLEOTIDE SEQUENCE</scope>
</reference>
<evidence type="ECO:0000256" key="1">
    <source>
        <dbReference type="ARBA" id="ARBA00022917"/>
    </source>
</evidence>
<feature type="non-terminal residue" evidence="2">
    <location>
        <position position="129"/>
    </location>
</feature>
<dbReference type="OrthoDB" id="1685042at2759"/>
<dbReference type="PANTHER" id="PTHR10602">
    <property type="entry name" value="EUKARYOTIC TRANSLATION INITIATION FACTOR 2 SUBUNIT 1"/>
    <property type="match status" value="1"/>
</dbReference>
<dbReference type="EMBL" id="OC856447">
    <property type="protein sequence ID" value="CAD7623764.1"/>
    <property type="molecule type" value="Genomic_DNA"/>
</dbReference>
<name>A0A7R9PWY0_9ACAR</name>